<dbReference type="PANTHER" id="PTHR13102:SF0">
    <property type="entry name" value="NUCLEOLAR PROTEIN 9"/>
    <property type="match status" value="1"/>
</dbReference>
<dbReference type="PANTHER" id="PTHR13102">
    <property type="entry name" value="NUCLEOLAR PROTEIN 9"/>
    <property type="match status" value="1"/>
</dbReference>
<keyword evidence="1" id="KW-0677">Repeat</keyword>
<protein>
    <submittedName>
        <fullName evidence="3">Pumilio 23</fullName>
    </submittedName>
</protein>
<feature type="compositionally biased region" description="Basic residues" evidence="2">
    <location>
        <begin position="721"/>
        <end position="735"/>
    </location>
</feature>
<dbReference type="GO" id="GO:0030686">
    <property type="term" value="C:90S preribosome"/>
    <property type="evidence" value="ECO:0007669"/>
    <property type="project" value="TreeGrafter"/>
</dbReference>
<feature type="compositionally biased region" description="Low complexity" evidence="2">
    <location>
        <begin position="183"/>
        <end position="197"/>
    </location>
</feature>
<dbReference type="GO" id="GO:0030688">
    <property type="term" value="C:preribosome, small subunit precursor"/>
    <property type="evidence" value="ECO:0007669"/>
    <property type="project" value="TreeGrafter"/>
</dbReference>
<evidence type="ECO:0000256" key="2">
    <source>
        <dbReference type="SAM" id="MobiDB-lite"/>
    </source>
</evidence>
<reference evidence="3 4" key="1">
    <citation type="journal article" date="2018" name="Plant J.">
        <title>Genome sequences of Chlorella sorokiniana UTEX 1602 and Micractinium conductrix SAG 241.80: implications to maltose excretion by a green alga.</title>
        <authorList>
            <person name="Arriola M.B."/>
            <person name="Velmurugan N."/>
            <person name="Zhang Y."/>
            <person name="Plunkett M.H."/>
            <person name="Hondzo H."/>
            <person name="Barney B.M."/>
        </authorList>
    </citation>
    <scope>NUCLEOTIDE SEQUENCE [LARGE SCALE GENOMIC DNA]</scope>
    <source>
        <strain evidence="3 4">SAG 241.80</strain>
    </source>
</reference>
<dbReference type="Gene3D" id="1.25.10.10">
    <property type="entry name" value="Leucine-rich Repeat Variant"/>
    <property type="match status" value="2"/>
</dbReference>
<keyword evidence="4" id="KW-1185">Reference proteome</keyword>
<comment type="caution">
    <text evidence="3">The sequence shown here is derived from an EMBL/GenBank/DDBJ whole genome shotgun (WGS) entry which is preliminary data.</text>
</comment>
<feature type="compositionally biased region" description="Low complexity" evidence="2">
    <location>
        <begin position="666"/>
        <end position="692"/>
    </location>
</feature>
<dbReference type="InterPro" id="IPR040000">
    <property type="entry name" value="NOP9"/>
</dbReference>
<name>A0A2P6UZG9_9CHLO</name>
<dbReference type="InterPro" id="IPR011989">
    <property type="entry name" value="ARM-like"/>
</dbReference>
<dbReference type="GO" id="GO:0000480">
    <property type="term" value="P:endonucleolytic cleavage in 5'-ETS of tricistronic rRNA transcript (SSU-rRNA, 5.8S rRNA, LSU-rRNA)"/>
    <property type="evidence" value="ECO:0007669"/>
    <property type="project" value="TreeGrafter"/>
</dbReference>
<gene>
    <name evidence="3" type="ORF">C2E20_9086</name>
</gene>
<dbReference type="STRING" id="554055.A0A2P6UZG9"/>
<feature type="region of interest" description="Disordered" evidence="2">
    <location>
        <begin position="166"/>
        <end position="222"/>
    </location>
</feature>
<evidence type="ECO:0000256" key="1">
    <source>
        <dbReference type="ARBA" id="ARBA00022737"/>
    </source>
</evidence>
<evidence type="ECO:0000313" key="4">
    <source>
        <dbReference type="Proteomes" id="UP000239649"/>
    </source>
</evidence>
<dbReference type="GO" id="GO:0000472">
    <property type="term" value="P:endonucleolytic cleavage to generate mature 5'-end of SSU-rRNA from (SSU-rRNA, 5.8S rRNA, LSU-rRNA)"/>
    <property type="evidence" value="ECO:0007669"/>
    <property type="project" value="TreeGrafter"/>
</dbReference>
<dbReference type="Proteomes" id="UP000239649">
    <property type="component" value="Unassembled WGS sequence"/>
</dbReference>
<feature type="region of interest" description="Disordered" evidence="2">
    <location>
        <begin position="1"/>
        <end position="20"/>
    </location>
</feature>
<dbReference type="GO" id="GO:0003723">
    <property type="term" value="F:RNA binding"/>
    <property type="evidence" value="ECO:0007669"/>
    <property type="project" value="InterPro"/>
</dbReference>
<feature type="compositionally biased region" description="Low complexity" evidence="2">
    <location>
        <begin position="701"/>
        <end position="720"/>
    </location>
</feature>
<dbReference type="InterPro" id="IPR001313">
    <property type="entry name" value="Pumilio_RNA-bd_rpt"/>
</dbReference>
<dbReference type="OrthoDB" id="392571at2759"/>
<sequence length="735" mass="76366">MGQKREREEPRERYSKLPSEEESYWKELGETLAGIDDPGERRLLAENSLEGAGVPAATDAASSRIIEALLPAASTPALAAFTRACVDGENLGLMCTSGPFGSHVLEKCLTGLAGRAASAGDEDFTAIEEALNAVTDAAAASLYEMATSKYGSFVARRLLCVLAGRDVAPPPGKKPQEKPPGDEPSQQQQQAQQQQQQGPRGGGALAAKLRSGGEAEGSAAGGLPTGADYPALLDRLAAVVLGDEWSGEEMSRLATDTFAGPFLQALLRACTHNQKLQQRLLLQVLGGSGSKGVESVTVERCHALMQDRQGSHLMEAVFTSAPDDYFAKLTTLCFKGHLLNLAQHACANFAVQAALAALRKPQQLKRMFEDLRPSFGQLLRSRRSGVIAALLAAAGRLGAQEAEAAAALWAAAGEGGGGGPPLQALLTLDTTTQLGSGGRLSTLGCAMLGTVLCLPPAACKQWGDAVAALPPGQLRHVAKDPGGCRVLEAYLEGPGAPSKKRKALLQGLAGSWGEVAMGGSGNNFVEKCYALGEAPEKEAIALELAAAEPRLVATHRGPLLLRRCHVDAFKKGSDCWQARVQAADAARREFEDLFGEAEAAEGGDAAAAAAAAQGSEVEEEAGGEAAATVEAEEKEEEEEGGDQPEPEKKKKKKNYGTKKARKRAAAEAAAAAKAAAKAAAPAQQQEAEQQQPPKKKKKKAAAPGEQQAVEGGADAAPPAGKKAKKGKQKKGKAAA</sequence>
<evidence type="ECO:0000313" key="3">
    <source>
        <dbReference type="EMBL" id="PSC67230.1"/>
    </source>
</evidence>
<dbReference type="EMBL" id="LHPF02000072">
    <property type="protein sequence ID" value="PSC67230.1"/>
    <property type="molecule type" value="Genomic_DNA"/>
</dbReference>
<dbReference type="GO" id="GO:0000056">
    <property type="term" value="P:ribosomal small subunit export from nucleus"/>
    <property type="evidence" value="ECO:0007669"/>
    <property type="project" value="TreeGrafter"/>
</dbReference>
<dbReference type="GO" id="GO:0000447">
    <property type="term" value="P:endonucleolytic cleavage in ITS1 to separate SSU-rRNA from 5.8S rRNA and LSU-rRNA from tricistronic rRNA transcript (SSU-rRNA, 5.8S rRNA, LSU-rRNA)"/>
    <property type="evidence" value="ECO:0007669"/>
    <property type="project" value="TreeGrafter"/>
</dbReference>
<dbReference type="AlphaFoldDB" id="A0A2P6UZG9"/>
<proteinExistence type="predicted"/>
<organism evidence="3 4">
    <name type="scientific">Micractinium conductrix</name>
    <dbReference type="NCBI Taxonomy" id="554055"/>
    <lineage>
        <taxon>Eukaryota</taxon>
        <taxon>Viridiplantae</taxon>
        <taxon>Chlorophyta</taxon>
        <taxon>core chlorophytes</taxon>
        <taxon>Trebouxiophyceae</taxon>
        <taxon>Chlorellales</taxon>
        <taxon>Chlorellaceae</taxon>
        <taxon>Chlorella clade</taxon>
        <taxon>Micractinium</taxon>
    </lineage>
</organism>
<accession>A0A2P6UZG9</accession>
<dbReference type="SUPFAM" id="SSF48371">
    <property type="entry name" value="ARM repeat"/>
    <property type="match status" value="1"/>
</dbReference>
<dbReference type="InterPro" id="IPR016024">
    <property type="entry name" value="ARM-type_fold"/>
</dbReference>
<feature type="compositionally biased region" description="Acidic residues" evidence="2">
    <location>
        <begin position="630"/>
        <end position="644"/>
    </location>
</feature>
<dbReference type="GO" id="GO:0005730">
    <property type="term" value="C:nucleolus"/>
    <property type="evidence" value="ECO:0007669"/>
    <property type="project" value="TreeGrafter"/>
</dbReference>
<feature type="compositionally biased region" description="Basic residues" evidence="2">
    <location>
        <begin position="649"/>
        <end position="663"/>
    </location>
</feature>
<feature type="region of interest" description="Disordered" evidence="2">
    <location>
        <begin position="611"/>
        <end position="735"/>
    </location>
</feature>
<dbReference type="SMART" id="SM00025">
    <property type="entry name" value="Pumilio"/>
    <property type="match status" value="3"/>
</dbReference>
<dbReference type="Pfam" id="PF22493">
    <property type="entry name" value="PUF_NOP9"/>
    <property type="match status" value="1"/>
</dbReference>